<evidence type="ECO:0000256" key="1">
    <source>
        <dbReference type="SAM" id="Phobius"/>
    </source>
</evidence>
<organism evidence="2 3">
    <name type="scientific">Amylibacter marinus</name>
    <dbReference type="NCBI Taxonomy" id="1475483"/>
    <lineage>
        <taxon>Bacteria</taxon>
        <taxon>Pseudomonadati</taxon>
        <taxon>Pseudomonadota</taxon>
        <taxon>Alphaproteobacteria</taxon>
        <taxon>Rhodobacterales</taxon>
        <taxon>Paracoccaceae</taxon>
        <taxon>Amylibacter</taxon>
    </lineage>
</organism>
<feature type="transmembrane region" description="Helical" evidence="1">
    <location>
        <begin position="80"/>
        <end position="98"/>
    </location>
</feature>
<gene>
    <name evidence="2" type="ORF">GCM10007939_21940</name>
</gene>
<feature type="transmembrane region" description="Helical" evidence="1">
    <location>
        <begin position="48"/>
        <end position="68"/>
    </location>
</feature>
<dbReference type="RefSeq" id="WP_284379038.1">
    <property type="nucleotide sequence ID" value="NZ_BSNN01000006.1"/>
</dbReference>
<keyword evidence="1" id="KW-0812">Transmembrane</keyword>
<evidence type="ECO:0000313" key="3">
    <source>
        <dbReference type="Proteomes" id="UP001156694"/>
    </source>
</evidence>
<dbReference type="Proteomes" id="UP001156694">
    <property type="component" value="Unassembled WGS sequence"/>
</dbReference>
<protein>
    <recommendedName>
        <fullName evidence="4">PH domain-containing protein</fullName>
    </recommendedName>
</protein>
<comment type="caution">
    <text evidence="2">The sequence shown here is derived from an EMBL/GenBank/DDBJ whole genome shotgun (WGS) entry which is preliminary data.</text>
</comment>
<name>A0ABQ5VX26_9RHOB</name>
<proteinExistence type="predicted"/>
<keyword evidence="1" id="KW-1133">Transmembrane helix</keyword>
<keyword evidence="1" id="KW-0472">Membrane</keyword>
<dbReference type="EMBL" id="BSNN01000006">
    <property type="protein sequence ID" value="GLQ35910.1"/>
    <property type="molecule type" value="Genomic_DNA"/>
</dbReference>
<accession>A0ABQ5VX26</accession>
<sequence>MNKPDQNVDDITDELIKEALEYPLSDTWPPVLIDNERVLFKGQFSRAAWIRCNVSVVLAILGFLMIGLFYSEADLTQRTAIYITALTFVGIAITYLIYRSQEWVITDRAVYITHSRPVDLRAVLKLGGFGATVRFGTRFGMGTNLLGVENASDIRATLTGRKNP</sequence>
<evidence type="ECO:0000313" key="2">
    <source>
        <dbReference type="EMBL" id="GLQ35910.1"/>
    </source>
</evidence>
<evidence type="ECO:0008006" key="4">
    <source>
        <dbReference type="Google" id="ProtNLM"/>
    </source>
</evidence>
<keyword evidence="3" id="KW-1185">Reference proteome</keyword>
<reference evidence="3" key="1">
    <citation type="journal article" date="2019" name="Int. J. Syst. Evol. Microbiol.">
        <title>The Global Catalogue of Microorganisms (GCM) 10K type strain sequencing project: providing services to taxonomists for standard genome sequencing and annotation.</title>
        <authorList>
            <consortium name="The Broad Institute Genomics Platform"/>
            <consortium name="The Broad Institute Genome Sequencing Center for Infectious Disease"/>
            <person name="Wu L."/>
            <person name="Ma J."/>
        </authorList>
    </citation>
    <scope>NUCLEOTIDE SEQUENCE [LARGE SCALE GENOMIC DNA]</scope>
    <source>
        <strain evidence="3">NBRC 110140</strain>
    </source>
</reference>